<organism evidence="2 3">
    <name type="scientific">Ophiocordyceps polyrhachis-furcata BCC 54312</name>
    <dbReference type="NCBI Taxonomy" id="1330021"/>
    <lineage>
        <taxon>Eukaryota</taxon>
        <taxon>Fungi</taxon>
        <taxon>Dikarya</taxon>
        <taxon>Ascomycota</taxon>
        <taxon>Pezizomycotina</taxon>
        <taxon>Sordariomycetes</taxon>
        <taxon>Hypocreomycetidae</taxon>
        <taxon>Hypocreales</taxon>
        <taxon>Ophiocordycipitaceae</taxon>
        <taxon>Ophiocordyceps</taxon>
    </lineage>
</organism>
<keyword evidence="3" id="KW-1185">Reference proteome</keyword>
<dbReference type="AlphaFoldDB" id="A0A367L5T9"/>
<feature type="compositionally biased region" description="Polar residues" evidence="1">
    <location>
        <begin position="1"/>
        <end position="11"/>
    </location>
</feature>
<name>A0A367L5T9_9HYPO</name>
<proteinExistence type="predicted"/>
<evidence type="ECO:0000313" key="3">
    <source>
        <dbReference type="Proteomes" id="UP000253664"/>
    </source>
</evidence>
<dbReference type="EMBL" id="LKCN02000014">
    <property type="protein sequence ID" value="RCI09793.1"/>
    <property type="molecule type" value="Genomic_DNA"/>
</dbReference>
<evidence type="ECO:0000256" key="1">
    <source>
        <dbReference type="SAM" id="MobiDB-lite"/>
    </source>
</evidence>
<feature type="region of interest" description="Disordered" evidence="1">
    <location>
        <begin position="49"/>
        <end position="78"/>
    </location>
</feature>
<feature type="compositionally biased region" description="Polar residues" evidence="1">
    <location>
        <begin position="51"/>
        <end position="65"/>
    </location>
</feature>
<feature type="region of interest" description="Disordered" evidence="1">
    <location>
        <begin position="1"/>
        <end position="20"/>
    </location>
</feature>
<evidence type="ECO:0000313" key="2">
    <source>
        <dbReference type="EMBL" id="RCI09793.1"/>
    </source>
</evidence>
<dbReference type="Proteomes" id="UP000253664">
    <property type="component" value="Unassembled WGS sequence"/>
</dbReference>
<gene>
    <name evidence="2" type="ORF">L249_4039</name>
</gene>
<reference evidence="2 3" key="1">
    <citation type="journal article" date="2015" name="BMC Genomics">
        <title>Insights from the genome of Ophiocordyceps polyrhachis-furcata to pathogenicity and host specificity in insect fungi.</title>
        <authorList>
            <person name="Wichadakul D."/>
            <person name="Kobmoo N."/>
            <person name="Ingsriswang S."/>
            <person name="Tangphatsornruang S."/>
            <person name="Chantasingh D."/>
            <person name="Luangsa-ard J.J."/>
            <person name="Eurwilaichitr L."/>
        </authorList>
    </citation>
    <scope>NUCLEOTIDE SEQUENCE [LARGE SCALE GENOMIC DNA]</scope>
    <source>
        <strain evidence="2 3">BCC 54312</strain>
    </source>
</reference>
<sequence>MPQNLSSSGRCHSSPPPSPQVLLGTVSCAPRKMAYLVLVDVIFSLRRLDSSKSSASTQGIAQSKEPNLRRSMPEIYRM</sequence>
<protein>
    <submittedName>
        <fullName evidence="2">Uncharacterized protein</fullName>
    </submittedName>
</protein>
<comment type="caution">
    <text evidence="2">The sequence shown here is derived from an EMBL/GenBank/DDBJ whole genome shotgun (WGS) entry which is preliminary data.</text>
</comment>
<feature type="compositionally biased region" description="Basic and acidic residues" evidence="1">
    <location>
        <begin position="66"/>
        <end position="78"/>
    </location>
</feature>
<accession>A0A367L5T9</accession>